<evidence type="ECO:0000256" key="13">
    <source>
        <dbReference type="NCBIfam" id="TIGR03499"/>
    </source>
</evidence>
<keyword evidence="7" id="KW-1005">Bacterial flagellum biogenesis</keyword>
<dbReference type="SUPFAM" id="SSF52540">
    <property type="entry name" value="P-loop containing nucleoside triphosphate hydrolases"/>
    <property type="match status" value="1"/>
</dbReference>
<keyword evidence="17" id="KW-0969">Cilium</keyword>
<evidence type="ECO:0000256" key="6">
    <source>
        <dbReference type="ARBA" id="ARBA00022741"/>
    </source>
</evidence>
<dbReference type="CDD" id="cd17873">
    <property type="entry name" value="FlhF"/>
    <property type="match status" value="1"/>
</dbReference>
<evidence type="ECO:0000256" key="8">
    <source>
        <dbReference type="ARBA" id="ARBA00022927"/>
    </source>
</evidence>
<evidence type="ECO:0000313" key="18">
    <source>
        <dbReference type="Proteomes" id="UP000613768"/>
    </source>
</evidence>
<dbReference type="FunFam" id="3.40.50.300:FF:000695">
    <property type="entry name" value="Flagellar biosynthesis regulator FlhF"/>
    <property type="match status" value="1"/>
</dbReference>
<keyword evidence="18" id="KW-1185">Reference proteome</keyword>
<sequence>MKIKRFVAPDMRTALRMVREDQGPDAVILSSKKLDHEGFEVVAATDFDESLARHTYLADQTDTRRLPTQISPDLMTSEQKRSKPVEAPKPAPAPAPVKTLVAKQAAADPATVAWRDQGSLADLRRELSSMRELLERQAVRFSEERLRGVAIRSIVLDELLSYGCDGDLARSIATAIPADADRGRARGIMLGLLAKSLVVTRREAIQDGGILALIGPTGVGKTTTIAKLAARYAHHHSARDVVLVTTDTQRVGGREQLATFGRVLGLPVIDIDRTENLAPALERLNDYKLILIDTPGFSQRDVGLATQLGWLRAAGRVRCFLTLPATSQMADIDEVVRKFRCAEPEGCVLTKIDETGCLGSALSVLIRHRLPVAYVTDGQRVPEDIHRAEAHRLVLRLGELKRAGESASERESNHAAA</sequence>
<evidence type="ECO:0000256" key="2">
    <source>
        <dbReference type="ARBA" id="ARBA00008531"/>
    </source>
</evidence>
<evidence type="ECO:0000256" key="14">
    <source>
        <dbReference type="SAM" id="MobiDB-lite"/>
    </source>
</evidence>
<evidence type="ECO:0000256" key="11">
    <source>
        <dbReference type="ARBA" id="ARBA00023225"/>
    </source>
</evidence>
<feature type="compositionally biased region" description="Polar residues" evidence="14">
    <location>
        <begin position="66"/>
        <end position="77"/>
    </location>
</feature>
<evidence type="ECO:0000256" key="4">
    <source>
        <dbReference type="ARBA" id="ARBA00022448"/>
    </source>
</evidence>
<keyword evidence="10" id="KW-0472">Membrane</keyword>
<comment type="function">
    <text evidence="12">Necessary for flagellar biosynthesis. May be involved in translocation of the flagellum.</text>
</comment>
<dbReference type="InterPro" id="IPR027417">
    <property type="entry name" value="P-loop_NTPase"/>
</dbReference>
<evidence type="ECO:0000259" key="16">
    <source>
        <dbReference type="SMART" id="SM00962"/>
    </source>
</evidence>
<dbReference type="GO" id="GO:0005525">
    <property type="term" value="F:GTP binding"/>
    <property type="evidence" value="ECO:0007669"/>
    <property type="project" value="UniProtKB-UniRule"/>
</dbReference>
<evidence type="ECO:0000256" key="3">
    <source>
        <dbReference type="ARBA" id="ARBA00014919"/>
    </source>
</evidence>
<dbReference type="InterPro" id="IPR047040">
    <property type="entry name" value="FlhF__GTPase_dom"/>
</dbReference>
<dbReference type="SMART" id="SM00382">
    <property type="entry name" value="AAA"/>
    <property type="match status" value="1"/>
</dbReference>
<dbReference type="Pfam" id="PF00448">
    <property type="entry name" value="SRP54"/>
    <property type="match status" value="1"/>
</dbReference>
<dbReference type="GO" id="GO:0005886">
    <property type="term" value="C:plasma membrane"/>
    <property type="evidence" value="ECO:0007669"/>
    <property type="project" value="UniProtKB-SubCell"/>
</dbReference>
<dbReference type="GO" id="GO:0044781">
    <property type="term" value="P:bacterial-type flagellum organization"/>
    <property type="evidence" value="ECO:0007669"/>
    <property type="project" value="UniProtKB-UniRule"/>
</dbReference>
<dbReference type="RefSeq" id="WP_192028075.1">
    <property type="nucleotide sequence ID" value="NZ_JACYTR010000004.1"/>
</dbReference>
<dbReference type="GO" id="GO:0005047">
    <property type="term" value="F:signal recognition particle binding"/>
    <property type="evidence" value="ECO:0007669"/>
    <property type="project" value="TreeGrafter"/>
</dbReference>
<keyword evidence="6" id="KW-0547">Nucleotide-binding</keyword>
<dbReference type="GO" id="GO:0003924">
    <property type="term" value="F:GTPase activity"/>
    <property type="evidence" value="ECO:0007669"/>
    <property type="project" value="UniProtKB-UniRule"/>
</dbReference>
<dbReference type="GO" id="GO:0006614">
    <property type="term" value="P:SRP-dependent cotranslational protein targeting to membrane"/>
    <property type="evidence" value="ECO:0007669"/>
    <property type="project" value="UniProtKB-UniRule"/>
</dbReference>
<comment type="similarity">
    <text evidence="2">Belongs to the GTP-binding SRP family.</text>
</comment>
<dbReference type="InterPro" id="IPR020006">
    <property type="entry name" value="FlhF"/>
</dbReference>
<dbReference type="GO" id="GO:0015031">
    <property type="term" value="P:protein transport"/>
    <property type="evidence" value="ECO:0007669"/>
    <property type="project" value="UniProtKB-KW"/>
</dbReference>
<name>A0AAW3ZJT6_9GAMM</name>
<evidence type="ECO:0000256" key="9">
    <source>
        <dbReference type="ARBA" id="ARBA00023134"/>
    </source>
</evidence>
<keyword evidence="17" id="KW-0282">Flagellum</keyword>
<comment type="caution">
    <text evidence="17">The sequence shown here is derived from an EMBL/GenBank/DDBJ whole genome shotgun (WGS) entry which is preliminary data.</text>
</comment>
<gene>
    <name evidence="17" type="primary">flhF</name>
    <name evidence="17" type="ORF">IFO71_03135</name>
</gene>
<evidence type="ECO:0000256" key="12">
    <source>
        <dbReference type="ARBA" id="ARBA00025337"/>
    </source>
</evidence>
<dbReference type="InterPro" id="IPR000897">
    <property type="entry name" value="SRP54_GTPase_dom"/>
</dbReference>
<proteinExistence type="inferred from homology"/>
<feature type="domain" description="AAA+ ATPase" evidence="15">
    <location>
        <begin position="207"/>
        <end position="386"/>
    </location>
</feature>
<dbReference type="AlphaFoldDB" id="A0AAW3ZJT6"/>
<comment type="subcellular location">
    <subcellularLocation>
        <location evidence="1">Cell membrane</location>
        <topology evidence="1">Peripheral membrane protein</topology>
        <orientation evidence="1">Cytoplasmic side</orientation>
    </subcellularLocation>
</comment>
<dbReference type="PANTHER" id="PTHR43134">
    <property type="entry name" value="SIGNAL RECOGNITION PARTICLE RECEPTOR SUBUNIT ALPHA"/>
    <property type="match status" value="1"/>
</dbReference>
<keyword evidence="17" id="KW-0966">Cell projection</keyword>
<dbReference type="Gene3D" id="3.40.50.300">
    <property type="entry name" value="P-loop containing nucleotide triphosphate hydrolases"/>
    <property type="match status" value="1"/>
</dbReference>
<organism evidence="17 18">
    <name type="scientific">Pseudomarimonas arenosa</name>
    <dbReference type="NCBI Taxonomy" id="2774145"/>
    <lineage>
        <taxon>Bacteria</taxon>
        <taxon>Pseudomonadati</taxon>
        <taxon>Pseudomonadota</taxon>
        <taxon>Gammaproteobacteria</taxon>
        <taxon>Lysobacterales</taxon>
        <taxon>Lysobacteraceae</taxon>
        <taxon>Pseudomarimonas</taxon>
    </lineage>
</organism>
<keyword evidence="4" id="KW-0813">Transport</keyword>
<dbReference type="PANTHER" id="PTHR43134:SF3">
    <property type="entry name" value="FLAGELLAR BIOSYNTHESIS PROTEIN FLHF"/>
    <property type="match status" value="1"/>
</dbReference>
<dbReference type="Proteomes" id="UP000613768">
    <property type="component" value="Unassembled WGS sequence"/>
</dbReference>
<reference evidence="17 18" key="1">
    <citation type="submission" date="2020-09" db="EMBL/GenBank/DDBJ databases">
        <title>Pseudoxanthomonas sp. CAU 1598 isolated from sand of Yaerae Beach.</title>
        <authorList>
            <person name="Kim W."/>
        </authorList>
    </citation>
    <scope>NUCLEOTIDE SEQUENCE [LARGE SCALE GENOMIC DNA]</scope>
    <source>
        <strain evidence="17 18">CAU 1598</strain>
    </source>
</reference>
<dbReference type="SMART" id="SM00962">
    <property type="entry name" value="SRP54"/>
    <property type="match status" value="1"/>
</dbReference>
<keyword evidence="5" id="KW-1003">Cell membrane</keyword>
<dbReference type="InterPro" id="IPR003593">
    <property type="entry name" value="AAA+_ATPase"/>
</dbReference>
<evidence type="ECO:0000256" key="10">
    <source>
        <dbReference type="ARBA" id="ARBA00023136"/>
    </source>
</evidence>
<keyword evidence="9" id="KW-0342">GTP-binding</keyword>
<accession>A0AAW3ZJT6</accession>
<dbReference type="NCBIfam" id="TIGR03499">
    <property type="entry name" value="FlhF"/>
    <property type="match status" value="1"/>
</dbReference>
<dbReference type="EMBL" id="JACYTR010000004">
    <property type="protein sequence ID" value="MBD8524726.1"/>
    <property type="molecule type" value="Genomic_DNA"/>
</dbReference>
<protein>
    <recommendedName>
        <fullName evidence="3 13">Flagellar biosynthesis protein FlhF</fullName>
    </recommendedName>
</protein>
<keyword evidence="8" id="KW-0653">Protein transport</keyword>
<feature type="domain" description="SRP54-type proteins GTP-binding" evidence="16">
    <location>
        <begin position="208"/>
        <end position="398"/>
    </location>
</feature>
<evidence type="ECO:0000313" key="17">
    <source>
        <dbReference type="EMBL" id="MBD8524726.1"/>
    </source>
</evidence>
<keyword evidence="11" id="KW-1006">Bacterial flagellum protein export</keyword>
<feature type="region of interest" description="Disordered" evidence="14">
    <location>
        <begin position="62"/>
        <end position="94"/>
    </location>
</feature>
<evidence type="ECO:0000256" key="7">
    <source>
        <dbReference type="ARBA" id="ARBA00022795"/>
    </source>
</evidence>
<evidence type="ECO:0000259" key="15">
    <source>
        <dbReference type="SMART" id="SM00382"/>
    </source>
</evidence>
<evidence type="ECO:0000256" key="1">
    <source>
        <dbReference type="ARBA" id="ARBA00004413"/>
    </source>
</evidence>
<evidence type="ECO:0000256" key="5">
    <source>
        <dbReference type="ARBA" id="ARBA00022475"/>
    </source>
</evidence>